<keyword evidence="1 3" id="KW-0807">Transducer</keyword>
<keyword evidence="4" id="KW-0472">Membrane</keyword>
<dbReference type="Pfam" id="PF00015">
    <property type="entry name" value="MCPsignal"/>
    <property type="match status" value="1"/>
</dbReference>
<evidence type="ECO:0000256" key="4">
    <source>
        <dbReference type="SAM" id="Phobius"/>
    </source>
</evidence>
<evidence type="ECO:0000256" key="2">
    <source>
        <dbReference type="ARBA" id="ARBA00029447"/>
    </source>
</evidence>
<dbReference type="PANTHER" id="PTHR32089:SF112">
    <property type="entry name" value="LYSOZYME-LIKE PROTEIN-RELATED"/>
    <property type="match status" value="1"/>
</dbReference>
<dbReference type="STRING" id="1505907.TEU_11670"/>
<dbReference type="GO" id="GO:0016020">
    <property type="term" value="C:membrane"/>
    <property type="evidence" value="ECO:0007669"/>
    <property type="project" value="InterPro"/>
</dbReference>
<organism evidence="6 7">
    <name type="scientific">Thermococcus eurythermalis</name>
    <dbReference type="NCBI Taxonomy" id="1505907"/>
    <lineage>
        <taxon>Archaea</taxon>
        <taxon>Methanobacteriati</taxon>
        <taxon>Methanobacteriota</taxon>
        <taxon>Thermococci</taxon>
        <taxon>Thermococcales</taxon>
        <taxon>Thermococcaceae</taxon>
        <taxon>Thermococcus</taxon>
    </lineage>
</organism>
<comment type="similarity">
    <text evidence="2">Belongs to the methyl-accepting chemotaxis (MCP) protein family.</text>
</comment>
<dbReference type="PROSITE" id="PS50111">
    <property type="entry name" value="CHEMOTAXIS_TRANSDUC_2"/>
    <property type="match status" value="1"/>
</dbReference>
<feature type="transmembrane region" description="Helical" evidence="4">
    <location>
        <begin position="12"/>
        <end position="29"/>
    </location>
</feature>
<evidence type="ECO:0000256" key="3">
    <source>
        <dbReference type="PROSITE-ProRule" id="PRU00284"/>
    </source>
</evidence>
<dbReference type="KEGG" id="teu:TEU_11670"/>
<evidence type="ECO:0000313" key="7">
    <source>
        <dbReference type="Proteomes" id="UP000029980"/>
    </source>
</evidence>
<keyword evidence="4" id="KW-0812">Transmembrane</keyword>
<dbReference type="SUPFAM" id="SSF58104">
    <property type="entry name" value="Methyl-accepting chemotaxis protein (MCP) signaling domain"/>
    <property type="match status" value="1"/>
</dbReference>
<dbReference type="Proteomes" id="UP000029980">
    <property type="component" value="Chromosome"/>
</dbReference>
<dbReference type="HOGENOM" id="CLU_000445_107_18_2"/>
<dbReference type="GO" id="GO:0007165">
    <property type="term" value="P:signal transduction"/>
    <property type="evidence" value="ECO:0007669"/>
    <property type="project" value="UniProtKB-KW"/>
</dbReference>
<keyword evidence="4" id="KW-1133">Transmembrane helix</keyword>
<reference evidence="6 7" key="1">
    <citation type="journal article" date="2015" name="Int. J. Syst. Evol. Microbiol.">
        <title>Thermococcus eurythermalis sp. nov., a conditional piezophilic hyperthermophilic archaeon with a wide temperature range isolated from an oil-immersed chimney in the Guaymas Basin.</title>
        <authorList>
            <person name="Zhao W."/>
            <person name="Zeng X."/>
            <person name="Xiao X."/>
        </authorList>
    </citation>
    <scope>NUCLEOTIDE SEQUENCE [LARGE SCALE GENOMIC DNA]</scope>
    <source>
        <strain evidence="6 7">A501</strain>
    </source>
</reference>
<name>A0A097QWR6_9EURY</name>
<dbReference type="EMBL" id="CP008887">
    <property type="protein sequence ID" value="AIU70930.1"/>
    <property type="molecule type" value="Genomic_DNA"/>
</dbReference>
<dbReference type="Gene3D" id="1.10.287.950">
    <property type="entry name" value="Methyl-accepting chemotaxis protein"/>
    <property type="match status" value="1"/>
</dbReference>
<evidence type="ECO:0000256" key="1">
    <source>
        <dbReference type="ARBA" id="ARBA00023224"/>
    </source>
</evidence>
<sequence>MATLVGSAVSPAVGAVVGIGTALGVGLYLSSASKKEDFLGILEKLLEGDNTPLQNLDQETASRLLRIVEKARSKKEVRIEKVSVPGEVQGALEELKKADERVSSLLRSSDFEVSLDSAELLNLIQEERSRVAELGDYIQTLTAGIEEMNTQAQALTDYALETANMAEKGKQISDNVALNVASINEVNQDMERALSLLVEHSKRIGEIVEVIGNIAEQTNLLALNAAIEAARSGEHGRGFAVVAENIRELADQSKKSTDQIAELIRNMQESIDKVVGSIKKEFTVTEEIKDAVQELIAAFDDIARRANETANMIKELSDSIEGQAQSVQMLMDTLDNVYKVQEDLSTEIGGFTNFVADVQTRLEEIRKGLKELAESVSRSRELLERVRG</sequence>
<keyword evidence="7" id="KW-1185">Reference proteome</keyword>
<dbReference type="InterPro" id="IPR004089">
    <property type="entry name" value="MCPsignal_dom"/>
</dbReference>
<protein>
    <recommendedName>
        <fullName evidence="5">Methyl-accepting transducer domain-containing protein</fullName>
    </recommendedName>
</protein>
<dbReference type="AlphaFoldDB" id="A0A097QWR6"/>
<gene>
    <name evidence="6" type="ORF">TEU_11670</name>
</gene>
<evidence type="ECO:0000259" key="5">
    <source>
        <dbReference type="PROSITE" id="PS50111"/>
    </source>
</evidence>
<dbReference type="PANTHER" id="PTHR32089">
    <property type="entry name" value="METHYL-ACCEPTING CHEMOTAXIS PROTEIN MCPB"/>
    <property type="match status" value="1"/>
</dbReference>
<evidence type="ECO:0000313" key="6">
    <source>
        <dbReference type="EMBL" id="AIU70930.1"/>
    </source>
</evidence>
<feature type="domain" description="Methyl-accepting transducer" evidence="5">
    <location>
        <begin position="102"/>
        <end position="338"/>
    </location>
</feature>
<dbReference type="CDD" id="cd11386">
    <property type="entry name" value="MCP_signal"/>
    <property type="match status" value="1"/>
</dbReference>
<dbReference type="SMART" id="SM00283">
    <property type="entry name" value="MA"/>
    <property type="match status" value="1"/>
</dbReference>
<proteinExistence type="inferred from homology"/>
<accession>A0A097QWR6</accession>